<dbReference type="SMART" id="SM00980">
    <property type="entry name" value="THAP"/>
    <property type="match status" value="1"/>
</dbReference>
<dbReference type="SMART" id="SM01372">
    <property type="entry name" value="E2F_TDP"/>
    <property type="match status" value="1"/>
</dbReference>
<dbReference type="Pfam" id="PF02319">
    <property type="entry name" value="WHD_E2F_TDP"/>
    <property type="match status" value="1"/>
</dbReference>
<keyword evidence="9" id="KW-0539">Nucleus</keyword>
<name>A0A3Q2GN70_CYPVA</name>
<comment type="subcellular location">
    <subcellularLocation>
        <location evidence="9">Nucleus</location>
    </subcellularLocation>
</comment>
<evidence type="ECO:0000256" key="9">
    <source>
        <dbReference type="RuleBase" id="RU003796"/>
    </source>
</evidence>
<evidence type="ECO:0000256" key="6">
    <source>
        <dbReference type="ARBA" id="ARBA00023125"/>
    </source>
</evidence>
<evidence type="ECO:0000313" key="13">
    <source>
        <dbReference type="Proteomes" id="UP000265020"/>
    </source>
</evidence>
<dbReference type="SUPFAM" id="SSF57716">
    <property type="entry name" value="Glucocorticoid receptor-like (DNA-binding domain)"/>
    <property type="match status" value="1"/>
</dbReference>
<dbReference type="SUPFAM" id="SSF144074">
    <property type="entry name" value="E2F-DP heterodimerization region"/>
    <property type="match status" value="1"/>
</dbReference>
<keyword evidence="7 9" id="KW-0804">Transcription</keyword>
<dbReference type="SMART" id="SM00692">
    <property type="entry name" value="DM3"/>
    <property type="match status" value="1"/>
</dbReference>
<sequence>MVKCLVSGCPNRVEGSNHGVFSRTQKRFFKFPKDPTRVKVWLAALRQAEQQEPSDQKLICEDHFLPEDISSNEVSADAIPIMPPCPDGPLGLMDPWGAGPEEEEADQWASGTAGPDEEYEEEGSAGSKLNHVCSSDVSLPVLTRRFLELFVKNPDGTLDLRTAVNSLRTRRRRVYDITNVLEGIQLIKKESLSVCRGSCPASSFLGQNWFQSDASELKLVEETLDSLIRISAQQLFDLTDDPENSLLTLAYVTHQDLQRLKTFQNQTLMVVKAPEETKLEIPAPTEDRIQIHLKGGVGPILVMTCDIDTEGSREAGGGFLPLEDSRIKTVELHTGTSRTSEPGGSLVWDETGSELQFCWIIRGFN</sequence>
<evidence type="ECO:0000256" key="8">
    <source>
        <dbReference type="PROSITE-ProRule" id="PRU00309"/>
    </source>
</evidence>
<dbReference type="PROSITE" id="PS50950">
    <property type="entry name" value="ZF_THAP"/>
    <property type="match status" value="1"/>
</dbReference>
<dbReference type="InterPro" id="IPR032198">
    <property type="entry name" value="E2F_CC-MB"/>
</dbReference>
<keyword evidence="2" id="KW-0479">Metal-binding</keyword>
<dbReference type="Gene3D" id="6.20.210.20">
    <property type="entry name" value="THAP domain"/>
    <property type="match status" value="1"/>
</dbReference>
<dbReference type="InterPro" id="IPR015633">
    <property type="entry name" value="E2F"/>
</dbReference>
<dbReference type="STRING" id="28743.ENSCVAP00000030025"/>
<keyword evidence="4" id="KW-0862">Zinc</keyword>
<evidence type="ECO:0000256" key="10">
    <source>
        <dbReference type="SAM" id="MobiDB-lite"/>
    </source>
</evidence>
<evidence type="ECO:0000256" key="7">
    <source>
        <dbReference type="ARBA" id="ARBA00023163"/>
    </source>
</evidence>
<accession>A0A3Q2GN70</accession>
<evidence type="ECO:0000313" key="12">
    <source>
        <dbReference type="Ensembl" id="ENSCVAP00000030025.1"/>
    </source>
</evidence>
<dbReference type="InterPro" id="IPR036390">
    <property type="entry name" value="WH_DNA-bd_sf"/>
</dbReference>
<evidence type="ECO:0000259" key="11">
    <source>
        <dbReference type="PROSITE" id="PS50950"/>
    </source>
</evidence>
<dbReference type="Pfam" id="PF05485">
    <property type="entry name" value="THAP"/>
    <property type="match status" value="1"/>
</dbReference>
<dbReference type="GeneTree" id="ENSGT00940000155734"/>
<dbReference type="InterPro" id="IPR003316">
    <property type="entry name" value="E2F_WHTH_DNA-bd_dom"/>
</dbReference>
<dbReference type="Gene3D" id="1.10.10.10">
    <property type="entry name" value="Winged helix-like DNA-binding domain superfamily/Winged helix DNA-binding domain"/>
    <property type="match status" value="1"/>
</dbReference>
<protein>
    <submittedName>
        <fullName evidence="12">E2F transcription factor 6</fullName>
    </submittedName>
</protein>
<dbReference type="AlphaFoldDB" id="A0A3Q2GN70"/>
<comment type="similarity">
    <text evidence="1 9">Belongs to the E2F/DP family.</text>
</comment>
<feature type="region of interest" description="Disordered" evidence="10">
    <location>
        <begin position="92"/>
        <end position="127"/>
    </location>
</feature>
<dbReference type="GO" id="GO:0000981">
    <property type="term" value="F:DNA-binding transcription factor activity, RNA polymerase II-specific"/>
    <property type="evidence" value="ECO:0007669"/>
    <property type="project" value="TreeGrafter"/>
</dbReference>
<feature type="domain" description="THAP-type" evidence="11">
    <location>
        <begin position="1"/>
        <end position="83"/>
    </location>
</feature>
<dbReference type="Ensembl" id="ENSCVAT00000023551.1">
    <property type="protein sequence ID" value="ENSCVAP00000030025.1"/>
    <property type="gene ID" value="ENSCVAG00000018325.1"/>
</dbReference>
<dbReference type="GO" id="GO:0046983">
    <property type="term" value="F:protein dimerization activity"/>
    <property type="evidence" value="ECO:0007669"/>
    <property type="project" value="InterPro"/>
</dbReference>
<dbReference type="GO" id="GO:0008270">
    <property type="term" value="F:zinc ion binding"/>
    <property type="evidence" value="ECO:0007669"/>
    <property type="project" value="UniProtKB-KW"/>
</dbReference>
<dbReference type="InterPro" id="IPR006612">
    <property type="entry name" value="THAP_Znf"/>
</dbReference>
<reference evidence="12" key="1">
    <citation type="submission" date="2025-08" db="UniProtKB">
        <authorList>
            <consortium name="Ensembl"/>
        </authorList>
    </citation>
    <scope>IDENTIFICATION</scope>
</reference>
<dbReference type="InterPro" id="IPR037241">
    <property type="entry name" value="E2F-DP_heterodim"/>
</dbReference>
<keyword evidence="3 8" id="KW-0863">Zinc-finger</keyword>
<dbReference type="GO" id="GO:0000978">
    <property type="term" value="F:RNA polymerase II cis-regulatory region sequence-specific DNA binding"/>
    <property type="evidence" value="ECO:0007669"/>
    <property type="project" value="InterPro"/>
</dbReference>
<evidence type="ECO:0000256" key="1">
    <source>
        <dbReference type="ARBA" id="ARBA00010940"/>
    </source>
</evidence>
<organism evidence="12 13">
    <name type="scientific">Cyprinodon variegatus</name>
    <name type="common">Sheepshead minnow</name>
    <dbReference type="NCBI Taxonomy" id="28743"/>
    <lineage>
        <taxon>Eukaryota</taxon>
        <taxon>Metazoa</taxon>
        <taxon>Chordata</taxon>
        <taxon>Craniata</taxon>
        <taxon>Vertebrata</taxon>
        <taxon>Euteleostomi</taxon>
        <taxon>Actinopterygii</taxon>
        <taxon>Neopterygii</taxon>
        <taxon>Teleostei</taxon>
        <taxon>Neoteleostei</taxon>
        <taxon>Acanthomorphata</taxon>
        <taxon>Ovalentaria</taxon>
        <taxon>Atherinomorphae</taxon>
        <taxon>Cyprinodontiformes</taxon>
        <taxon>Cyprinodontidae</taxon>
        <taxon>Cyprinodon</taxon>
    </lineage>
</organism>
<dbReference type="CDD" id="cd14660">
    <property type="entry name" value="E2F_DD"/>
    <property type="match status" value="1"/>
</dbReference>
<dbReference type="GO" id="GO:0090575">
    <property type="term" value="C:RNA polymerase II transcription regulator complex"/>
    <property type="evidence" value="ECO:0007669"/>
    <property type="project" value="TreeGrafter"/>
</dbReference>
<dbReference type="Pfam" id="PF16421">
    <property type="entry name" value="E2F_CC-MB"/>
    <property type="match status" value="1"/>
</dbReference>
<keyword evidence="5 9" id="KW-0805">Transcription regulation</keyword>
<evidence type="ECO:0000256" key="4">
    <source>
        <dbReference type="ARBA" id="ARBA00022833"/>
    </source>
</evidence>
<proteinExistence type="inferred from homology"/>
<keyword evidence="6 8" id="KW-0238">DNA-binding</keyword>
<dbReference type="Proteomes" id="UP000265020">
    <property type="component" value="Unassembled WGS sequence"/>
</dbReference>
<keyword evidence="13" id="KW-1185">Reference proteome</keyword>
<dbReference type="InterPro" id="IPR036388">
    <property type="entry name" value="WH-like_DNA-bd_sf"/>
</dbReference>
<evidence type="ECO:0000256" key="3">
    <source>
        <dbReference type="ARBA" id="ARBA00022771"/>
    </source>
</evidence>
<dbReference type="PANTHER" id="PTHR12081">
    <property type="entry name" value="TRANSCRIPTION FACTOR E2F"/>
    <property type="match status" value="1"/>
</dbReference>
<evidence type="ECO:0000256" key="2">
    <source>
        <dbReference type="ARBA" id="ARBA00022723"/>
    </source>
</evidence>
<dbReference type="Gene3D" id="6.10.250.540">
    <property type="match status" value="1"/>
</dbReference>
<dbReference type="SUPFAM" id="SSF46785">
    <property type="entry name" value="Winged helix' DNA-binding domain"/>
    <property type="match status" value="1"/>
</dbReference>
<evidence type="ECO:0000256" key="5">
    <source>
        <dbReference type="ARBA" id="ARBA00023015"/>
    </source>
</evidence>
<reference evidence="12" key="2">
    <citation type="submission" date="2025-09" db="UniProtKB">
        <authorList>
            <consortium name="Ensembl"/>
        </authorList>
    </citation>
    <scope>IDENTIFICATION</scope>
</reference>
<dbReference type="PANTHER" id="PTHR12081:SF19">
    <property type="entry name" value="TRANSCRIPTION FACTOR E2F6"/>
    <property type="match status" value="1"/>
</dbReference>
<dbReference type="InterPro" id="IPR038441">
    <property type="entry name" value="THAP_Znf_sf"/>
</dbReference>